<dbReference type="SUPFAM" id="SSF88713">
    <property type="entry name" value="Glycoside hydrolase/deacetylase"/>
    <property type="match status" value="1"/>
</dbReference>
<dbReference type="PANTHER" id="PTHR45985">
    <property type="match status" value="1"/>
</dbReference>
<dbReference type="VEuPathDB" id="VectorBase:ISCP_007899"/>
<dbReference type="GO" id="GO:0005975">
    <property type="term" value="P:carbohydrate metabolic process"/>
    <property type="evidence" value="ECO:0007669"/>
    <property type="project" value="InterPro"/>
</dbReference>
<feature type="chain" id="PRO_5020023143" evidence="2">
    <location>
        <begin position="21"/>
        <end position="540"/>
    </location>
</feature>
<evidence type="ECO:0000256" key="2">
    <source>
        <dbReference type="SAM" id="SignalP"/>
    </source>
</evidence>
<evidence type="ECO:0000313" key="3">
    <source>
        <dbReference type="EMBL" id="MOY38158.1"/>
    </source>
</evidence>
<reference evidence="3" key="1">
    <citation type="submission" date="2019-04" db="EMBL/GenBank/DDBJ databases">
        <title>An insight into the mialome of Ixodes scapularis.</title>
        <authorList>
            <person name="Ribeiro J.M."/>
            <person name="Mather T.N."/>
            <person name="Karim S."/>
        </authorList>
    </citation>
    <scope>NUCLEOTIDE SEQUENCE</scope>
</reference>
<dbReference type="AlphaFoldDB" id="A0A4D5RM38"/>
<dbReference type="OrthoDB" id="504708at2759"/>
<accession>A0A4D5RM38</accession>
<protein>
    <submittedName>
        <fullName evidence="3">Putative peritrophic membrane chitin binding protein</fullName>
    </submittedName>
</protein>
<evidence type="ECO:0000256" key="1">
    <source>
        <dbReference type="SAM" id="MobiDB-lite"/>
    </source>
</evidence>
<keyword evidence="2" id="KW-0732">Signal</keyword>
<feature type="compositionally biased region" description="Low complexity" evidence="1">
    <location>
        <begin position="89"/>
        <end position="98"/>
    </location>
</feature>
<dbReference type="VEuPathDB" id="VectorBase:ISCW000083"/>
<sequence>MNLCRLFTVLTLECLRFSSSVPSVPKETNSPPAKVNFALLYSNVDQSVQHKIQPPSDPVVDEKTGATNSPGGSIKISQKEKLVITVERTSNSTSETSSDNPQCSKGASPEGQTCVAKGALETLLSLVDELKRYLGGRNKSVQDHALLVTTQVPEATPSTVPPRIDTKLYRPENSGCDAQRCRLPSCACSSELPPGGLALKDTPQLVMLTFNHTVHEGNIPFFYKLFGGAHKKNKATGCDISVTFFVSADIDYVFMNDFYFIGNEIALHSISIRNDPDFWRSLSPEQWAREVADQRKMLETFGNITAGDVKGFRGPFFNAGGDKGFKALQSSNVEYDNSLVHLRRRGEDLPLYPYTLDHGFKMPCVVEPCPRDPYPGFWVFPINVYLKSQVVDGQDHEVPCPIGDPCEPQPTTADDTFRYLRSHFDQHYNTNRAPFQLSLSEEWLKDPKRQDGYMAFVEWLLQKEDVHLVSMSQALEFMKNPMSLSRYNQHQCETYDDRTPCRDPKSCLYPSTPLGNFRFMRICSDTCPPNFPWLNNPLGH</sequence>
<feature type="region of interest" description="Disordered" evidence="1">
    <location>
        <begin position="50"/>
        <end position="73"/>
    </location>
</feature>
<feature type="region of interest" description="Disordered" evidence="1">
    <location>
        <begin position="88"/>
        <end position="111"/>
    </location>
</feature>
<dbReference type="InterPro" id="IPR011330">
    <property type="entry name" value="Glyco_hydro/deAcase_b/a-brl"/>
</dbReference>
<name>A0A4D5RM38_IXOSC</name>
<dbReference type="PANTHER" id="PTHR45985:SF8">
    <property type="entry name" value="CHITIN DEACETYLASE-LIKE 9, ISOFORM A"/>
    <property type="match status" value="1"/>
</dbReference>
<dbReference type="Gene3D" id="3.20.20.370">
    <property type="entry name" value="Glycoside hydrolase/deacetylase"/>
    <property type="match status" value="1"/>
</dbReference>
<feature type="signal peptide" evidence="2">
    <location>
        <begin position="1"/>
        <end position="20"/>
    </location>
</feature>
<dbReference type="InterPro" id="IPR052740">
    <property type="entry name" value="CE4"/>
</dbReference>
<proteinExistence type="predicted"/>
<organism evidence="3">
    <name type="scientific">Ixodes scapularis</name>
    <name type="common">Black-legged tick</name>
    <name type="synonym">Deer tick</name>
    <dbReference type="NCBI Taxonomy" id="6945"/>
    <lineage>
        <taxon>Eukaryota</taxon>
        <taxon>Metazoa</taxon>
        <taxon>Ecdysozoa</taxon>
        <taxon>Arthropoda</taxon>
        <taxon>Chelicerata</taxon>
        <taxon>Arachnida</taxon>
        <taxon>Acari</taxon>
        <taxon>Parasitiformes</taxon>
        <taxon>Ixodida</taxon>
        <taxon>Ixodoidea</taxon>
        <taxon>Ixodidae</taxon>
        <taxon>Ixodinae</taxon>
        <taxon>Ixodes</taxon>
    </lineage>
</organism>
<dbReference type="EMBL" id="GHJT01004187">
    <property type="protein sequence ID" value="MOY38158.1"/>
    <property type="molecule type" value="Transcribed_RNA"/>
</dbReference>
<dbReference type="VEuPathDB" id="VectorBase:ISCI000083"/>